<sequence>MKSKCQLLGVGLFSKGFFPYKVHLSGFAAKEDVPSSFLTEDLHRNHWQEPKFDRLVFVVIDALRNDFVLGEQSGFSFVKSQIEDGTAIPFTAKATAPTVTMPRIKALTTGTIPSFLDAILNIAESDTSSSLDFYDNWVYQLKMLGNKTVHFYGDDTWIRLFPELFDKADGTTSFYVSDTIQVDLNVTRHIQSDISNNDWDITILHYLGLDHVGHLGGPESPLMLPKQKEMDEAIESIYEIISTQDAESLANDPKAKGTLIVICGDHGMNEKGNHGGSSIGETSTALVFLSPRFKSRPVLEKFKHVIPEQRPTVMSYPVVNQIDIVPTLASLLSFPIPKNNLGKVIIDLLKTEDEATVLRALYLNAFQLGQLIGKMSPAINKYVIDPLSYVDDDSDACGKMYARAVMLHKQYLSTKTYEYADESLKAYNKFIDTVQSHLANTASDYMLKYMITGVCLITLSGVLFCLWTIRLNSKEQTHWNINKYFSIFIVITYAISMFASSFVEEEHATCQEVSAMMPHWHLVALSLGTTAAVAINNVAKLGKRQAVDVYGTATYKIRSVCSVVEGNVDVKNTVPKIYNTLLSMELIKTLNQVQLGKLIYNYSGASLFVLYALHYVIKRSKLMSFEEERPSDNENSKLLQALLYSVTPLLILLSGTHNAALFLVFLLQYHLLKSWKSYLQDKSPLPSWLLGVIMLCYCHASFFMTGHSNSIASVDLSNAYVGVEGYNVIVIGVLTFISNWSASLWWAVAGWSLVTDSHEPIVEMPNKWFSFIITQSSFFSIALSSLSISVTVLREHLFIWTVFSPKYLYQVAWNCLFHCISQVFLGTFIILFSCNSSTNQERDEIEMINPNTEE</sequence>
<dbReference type="PANTHER" id="PTHR23072:SF0">
    <property type="entry name" value="GPI ETHANOLAMINE PHOSPHATE TRANSFERASE 2"/>
    <property type="match status" value="1"/>
</dbReference>
<feature type="transmembrane region" description="Helical" evidence="12">
    <location>
        <begin position="768"/>
        <end position="791"/>
    </location>
</feature>
<keyword evidence="10 12" id="KW-0472">Membrane</keyword>
<evidence type="ECO:0000256" key="9">
    <source>
        <dbReference type="ARBA" id="ARBA00022989"/>
    </source>
</evidence>
<dbReference type="Pfam" id="PF01663">
    <property type="entry name" value="Phosphodiest"/>
    <property type="match status" value="1"/>
</dbReference>
<keyword evidence="6 12" id="KW-0808">Transferase</keyword>
<dbReference type="OrthoDB" id="272139at2759"/>
<evidence type="ECO:0000313" key="15">
    <source>
        <dbReference type="Proteomes" id="UP000717996"/>
    </source>
</evidence>
<feature type="transmembrane region" description="Helical" evidence="12">
    <location>
        <begin position="481"/>
        <end position="499"/>
    </location>
</feature>
<evidence type="ECO:0000313" key="14">
    <source>
        <dbReference type="EMBL" id="KAG1549509.1"/>
    </source>
</evidence>
<dbReference type="Proteomes" id="UP000717996">
    <property type="component" value="Unassembled WGS sequence"/>
</dbReference>
<dbReference type="InterPro" id="IPR045687">
    <property type="entry name" value="PIGG/GPI7_C"/>
</dbReference>
<dbReference type="AlphaFoldDB" id="A0A9P6YIK3"/>
<feature type="transmembrane region" description="Helical" evidence="12">
    <location>
        <begin position="811"/>
        <end position="832"/>
    </location>
</feature>
<feature type="domain" description="GPI ethanolamine phosphate transferase 2 C-terminal" evidence="13">
    <location>
        <begin position="442"/>
        <end position="507"/>
    </location>
</feature>
<evidence type="ECO:0000259" key="13">
    <source>
        <dbReference type="Pfam" id="PF19316"/>
    </source>
</evidence>
<dbReference type="EMBL" id="JAANIT010000279">
    <property type="protein sequence ID" value="KAG1549509.1"/>
    <property type="molecule type" value="Genomic_DNA"/>
</dbReference>
<reference evidence="14" key="1">
    <citation type="journal article" date="2020" name="Microb. Genom.">
        <title>Genetic diversity of clinical and environmental Mucorales isolates obtained from an investigation of mucormycosis cases among solid organ transplant recipients.</title>
        <authorList>
            <person name="Nguyen M.H."/>
            <person name="Kaul D."/>
            <person name="Muto C."/>
            <person name="Cheng S.J."/>
            <person name="Richter R.A."/>
            <person name="Bruno V.M."/>
            <person name="Liu G."/>
            <person name="Beyhan S."/>
            <person name="Sundermann A.J."/>
            <person name="Mounaud S."/>
            <person name="Pasculle A.W."/>
            <person name="Nierman W.C."/>
            <person name="Driscoll E."/>
            <person name="Cumbie R."/>
            <person name="Clancy C.J."/>
            <person name="Dupont C.L."/>
        </authorList>
    </citation>
    <scope>NUCLEOTIDE SEQUENCE</scope>
    <source>
        <strain evidence="14">GL16</strain>
    </source>
</reference>
<evidence type="ECO:0000256" key="6">
    <source>
        <dbReference type="ARBA" id="ARBA00022679"/>
    </source>
</evidence>
<evidence type="ECO:0000256" key="5">
    <source>
        <dbReference type="ARBA" id="ARBA00022502"/>
    </source>
</evidence>
<gene>
    <name evidence="14" type="ORF">G6F51_003020</name>
</gene>
<keyword evidence="8 12" id="KW-0256">Endoplasmic reticulum</keyword>
<dbReference type="GO" id="GO:0051267">
    <property type="term" value="F:CP2 mannose-ethanolamine phosphotransferase activity"/>
    <property type="evidence" value="ECO:0007669"/>
    <property type="project" value="TreeGrafter"/>
</dbReference>
<dbReference type="InterPro" id="IPR039527">
    <property type="entry name" value="PIGG/GPI7"/>
</dbReference>
<evidence type="ECO:0000256" key="7">
    <source>
        <dbReference type="ARBA" id="ARBA00022692"/>
    </source>
</evidence>
<dbReference type="CDD" id="cd16024">
    <property type="entry name" value="GPI_EPT_2"/>
    <property type="match status" value="1"/>
</dbReference>
<feature type="transmembrane region" description="Helical" evidence="12">
    <location>
        <begin position="641"/>
        <end position="667"/>
    </location>
</feature>
<dbReference type="InterPro" id="IPR002591">
    <property type="entry name" value="Phosphodiest/P_Trfase"/>
</dbReference>
<keyword evidence="5 12" id="KW-0337">GPI-anchor biosynthesis</keyword>
<feature type="transmembrane region" description="Helical" evidence="12">
    <location>
        <begin position="519"/>
        <end position="539"/>
    </location>
</feature>
<dbReference type="InterPro" id="IPR037674">
    <property type="entry name" value="PIG-G_N"/>
</dbReference>
<dbReference type="SUPFAM" id="SSF53649">
    <property type="entry name" value="Alkaline phosphatase-like"/>
    <property type="match status" value="1"/>
</dbReference>
<dbReference type="InterPro" id="IPR017850">
    <property type="entry name" value="Alkaline_phosphatase_core_sf"/>
</dbReference>
<evidence type="ECO:0000256" key="12">
    <source>
        <dbReference type="RuleBase" id="RU367106"/>
    </source>
</evidence>
<comment type="subcellular location">
    <subcellularLocation>
        <location evidence="1 12">Endoplasmic reticulum membrane</location>
        <topology evidence="1 12">Multi-pass membrane protein</topology>
    </subcellularLocation>
</comment>
<accession>A0A9P6YIK3</accession>
<evidence type="ECO:0000256" key="1">
    <source>
        <dbReference type="ARBA" id="ARBA00004477"/>
    </source>
</evidence>
<keyword evidence="7 12" id="KW-0812">Transmembrane</keyword>
<keyword evidence="11" id="KW-0325">Glycoprotein</keyword>
<comment type="pathway">
    <text evidence="2 12">Glycolipid biosynthesis; glycosylphosphatidylinositol-anchor biosynthesis.</text>
</comment>
<feature type="transmembrane region" description="Helical" evidence="12">
    <location>
        <begin position="449"/>
        <end position="469"/>
    </location>
</feature>
<comment type="function">
    <text evidence="12">Ethanolamine phosphate transferase involved in glycosylphosphatidylinositol-anchor biosynthesis. Transfers ethanolamine phosphate to the GPI second mannose.</text>
</comment>
<proteinExistence type="inferred from homology"/>
<feature type="transmembrane region" description="Helical" evidence="12">
    <location>
        <begin position="598"/>
        <end position="617"/>
    </location>
</feature>
<evidence type="ECO:0000256" key="8">
    <source>
        <dbReference type="ARBA" id="ARBA00022824"/>
    </source>
</evidence>
<feature type="transmembrane region" description="Helical" evidence="12">
    <location>
        <begin position="688"/>
        <end position="706"/>
    </location>
</feature>
<evidence type="ECO:0000256" key="10">
    <source>
        <dbReference type="ARBA" id="ARBA00023136"/>
    </source>
</evidence>
<dbReference type="GO" id="GO:0005789">
    <property type="term" value="C:endoplasmic reticulum membrane"/>
    <property type="evidence" value="ECO:0007669"/>
    <property type="project" value="UniProtKB-SubCell"/>
</dbReference>
<evidence type="ECO:0000256" key="3">
    <source>
        <dbReference type="ARBA" id="ARBA00005315"/>
    </source>
</evidence>
<name>A0A9P6YIK3_RHIOR</name>
<comment type="caution">
    <text evidence="14">The sequence shown here is derived from an EMBL/GenBank/DDBJ whole genome shotgun (WGS) entry which is preliminary data.</text>
</comment>
<comment type="similarity">
    <text evidence="3 12">Belongs to the PIGG/PIGN/PIGO family. PIGG subfamily.</text>
</comment>
<feature type="domain" description="GPI ethanolamine phosphate transferase 2 C-terminal" evidence="13">
    <location>
        <begin position="608"/>
        <end position="830"/>
    </location>
</feature>
<evidence type="ECO:0000256" key="4">
    <source>
        <dbReference type="ARBA" id="ARBA00020830"/>
    </source>
</evidence>
<dbReference type="Gene3D" id="3.40.720.10">
    <property type="entry name" value="Alkaline Phosphatase, subunit A"/>
    <property type="match status" value="1"/>
</dbReference>
<organism evidence="14 15">
    <name type="scientific">Rhizopus oryzae</name>
    <name type="common">Mucormycosis agent</name>
    <name type="synonym">Rhizopus arrhizus var. delemar</name>
    <dbReference type="NCBI Taxonomy" id="64495"/>
    <lineage>
        <taxon>Eukaryota</taxon>
        <taxon>Fungi</taxon>
        <taxon>Fungi incertae sedis</taxon>
        <taxon>Mucoromycota</taxon>
        <taxon>Mucoromycotina</taxon>
        <taxon>Mucoromycetes</taxon>
        <taxon>Mucorales</taxon>
        <taxon>Mucorineae</taxon>
        <taxon>Rhizopodaceae</taxon>
        <taxon>Rhizopus</taxon>
    </lineage>
</organism>
<evidence type="ECO:0000256" key="2">
    <source>
        <dbReference type="ARBA" id="ARBA00004687"/>
    </source>
</evidence>
<dbReference type="Pfam" id="PF19316">
    <property type="entry name" value="PIGO_PIGG"/>
    <property type="match status" value="2"/>
</dbReference>
<dbReference type="GO" id="GO:0006506">
    <property type="term" value="P:GPI anchor biosynthetic process"/>
    <property type="evidence" value="ECO:0007669"/>
    <property type="project" value="UniProtKB-KW"/>
</dbReference>
<feature type="transmembrane region" description="Helical" evidence="12">
    <location>
        <begin position="726"/>
        <end position="748"/>
    </location>
</feature>
<keyword evidence="9 12" id="KW-1133">Transmembrane helix</keyword>
<dbReference type="PANTHER" id="PTHR23072">
    <property type="entry name" value="PHOSPHATIDYLINOSITOL GLYCAN-RELATED"/>
    <property type="match status" value="1"/>
</dbReference>
<evidence type="ECO:0000256" key="11">
    <source>
        <dbReference type="ARBA" id="ARBA00023180"/>
    </source>
</evidence>
<protein>
    <recommendedName>
        <fullName evidence="4 12">GPI ethanolamine phosphate transferase 2</fullName>
    </recommendedName>
</protein>